<dbReference type="RefSeq" id="WP_066228869.1">
    <property type="nucleotide sequence ID" value="NZ_JARTFQ010000002.1"/>
</dbReference>
<evidence type="ECO:0000313" key="1">
    <source>
        <dbReference type="EMBL" id="MED4401988.1"/>
    </source>
</evidence>
<dbReference type="GeneID" id="301140961"/>
<dbReference type="EMBL" id="JARTFS010000008">
    <property type="protein sequence ID" value="MED4401988.1"/>
    <property type="molecule type" value="Genomic_DNA"/>
</dbReference>
<accession>A0ABU6NZ79</accession>
<dbReference type="InterPro" id="IPR036249">
    <property type="entry name" value="Thioredoxin-like_sf"/>
</dbReference>
<dbReference type="CDD" id="cd02980">
    <property type="entry name" value="TRX_Fd_family"/>
    <property type="match status" value="1"/>
</dbReference>
<evidence type="ECO:0000313" key="2">
    <source>
        <dbReference type="Proteomes" id="UP001342826"/>
    </source>
</evidence>
<dbReference type="Pfam" id="PF01257">
    <property type="entry name" value="2Fe-2S_thioredx"/>
    <property type="match status" value="1"/>
</dbReference>
<dbReference type="Proteomes" id="UP001342826">
    <property type="component" value="Unassembled WGS sequence"/>
</dbReference>
<dbReference type="SUPFAM" id="SSF52833">
    <property type="entry name" value="Thioredoxin-like"/>
    <property type="match status" value="1"/>
</dbReference>
<comment type="caution">
    <text evidence="1">The sequence shown here is derived from an EMBL/GenBank/DDBJ whole genome shotgun (WGS) entry which is preliminary data.</text>
</comment>
<protein>
    <submittedName>
        <fullName evidence="1">(2Fe-2S) ferredoxin domain-containing protein</fullName>
    </submittedName>
</protein>
<sequence length="130" mass="14758">MATWNLSNTKHHILICNGSSCNRAGAEELTRALRQEISNREADNTIHTTRTLCNGRCHDKCVVIDYPKGVWYIDLKPEDASSFICSLLADKNYEQKISHSFDGQSFERTPEVVTGIFKNKEKVKKVSKII</sequence>
<name>A0ABU6NZ79_9BACI</name>
<organism evidence="1 2">
    <name type="scientific">Metabacillus fastidiosus</name>
    <dbReference type="NCBI Taxonomy" id="1458"/>
    <lineage>
        <taxon>Bacteria</taxon>
        <taxon>Bacillati</taxon>
        <taxon>Bacillota</taxon>
        <taxon>Bacilli</taxon>
        <taxon>Bacillales</taxon>
        <taxon>Bacillaceae</taxon>
        <taxon>Metabacillus</taxon>
    </lineage>
</organism>
<proteinExistence type="predicted"/>
<dbReference type="Gene3D" id="3.40.30.10">
    <property type="entry name" value="Glutaredoxin"/>
    <property type="match status" value="1"/>
</dbReference>
<reference evidence="1 2" key="1">
    <citation type="submission" date="2023-03" db="EMBL/GenBank/DDBJ databases">
        <title>Bacillus Genome Sequencing.</title>
        <authorList>
            <person name="Dunlap C."/>
        </authorList>
    </citation>
    <scope>NUCLEOTIDE SEQUENCE [LARGE SCALE GENOMIC DNA]</scope>
    <source>
        <strain evidence="1 2">NRS-1717</strain>
    </source>
</reference>
<keyword evidence="2" id="KW-1185">Reference proteome</keyword>
<gene>
    <name evidence="1" type="ORF">P9271_11730</name>
</gene>